<name>A0A2P4Z7D5_9HYPO</name>
<dbReference type="Proteomes" id="UP000054821">
    <property type="component" value="Unassembled WGS sequence"/>
</dbReference>
<proteinExistence type="predicted"/>
<evidence type="ECO:0000313" key="2">
    <source>
        <dbReference type="Proteomes" id="UP000054821"/>
    </source>
</evidence>
<gene>
    <name evidence="1" type="ORF">TGAM01_v210929</name>
</gene>
<keyword evidence="2" id="KW-1185">Reference proteome</keyword>
<dbReference type="RefSeq" id="XP_024404338.1">
    <property type="nucleotide sequence ID" value="XM_024550920.1"/>
</dbReference>
<dbReference type="SUPFAM" id="SSF54695">
    <property type="entry name" value="POZ domain"/>
    <property type="match status" value="1"/>
</dbReference>
<dbReference type="GeneID" id="29989848"/>
<sequence>MFIPSHAEKERVYRDEACRHVFTQFDNSALRKRRKIKEVVAFKNLFVSGLSQPQLIETIHSLLKDGIFQWNSTVSAQVIFPQLFAPQISNLQQTNDHTFRNAVPVDMSVNAGLQKELLISMEWLLLTGTYSDLIISAGRQYNLHKSVICPRSSALKLACKHNKTPTPTIDLKEEDDEAVDRLIQYFYRLNYDTHSSVPIDAESSIAPVPPFSRIEESENAKPSDLLLHVRVYALAEKYVIGGLKVLALEKFNAAVSRHWDTDNFHEAIEEAYSSTIESDRGIRDAIINALYDHRQRLIAKDCIQTVLKQVNSMAFEYIIISCSSILTAGIDWDVKRKRAARQNASSIQRDKAHTSFYNPVPSLQPANILSDLYSPVNPAGILQANEGDIKDTEEPAALDAGTPADANSPNVDEAFIPDAGLESLPQPGDDELDAAGHLAREMGEQLLKFRGCCSDCYRAADQRRLESPNEQISLDQYLESTTGLGADVHGSKTIASQKDDLAGQVTLNLEGRSSVASNLKLRYLASLSRHPLASHQDDFPRLQCDLHLRPIQVTYNDQNGIWRQICRRVHQVPHDTFGRIIGFEDISLYFLFPGLYRAEQKSSKLRDEDFQLWMDDILLPLIYQSYSSAQVQHYPSNQTAAGITLPPMA</sequence>
<reference evidence="1 2" key="1">
    <citation type="journal article" date="2016" name="Genome Announc.">
        <title>Draft Whole-Genome Sequence of Trichoderma gamsii T6085, a Promising Biocontrol Agent of Fusarium Head Blight on Wheat.</title>
        <authorList>
            <person name="Baroncelli R."/>
            <person name="Zapparata A."/>
            <person name="Piaggeschi G."/>
            <person name="Sarrocco S."/>
            <person name="Vannacci G."/>
        </authorList>
    </citation>
    <scope>NUCLEOTIDE SEQUENCE [LARGE SCALE GENOMIC DNA]</scope>
    <source>
        <strain evidence="1 2">T6085</strain>
    </source>
</reference>
<organism evidence="1 2">
    <name type="scientific">Trichoderma gamsii</name>
    <dbReference type="NCBI Taxonomy" id="398673"/>
    <lineage>
        <taxon>Eukaryota</taxon>
        <taxon>Fungi</taxon>
        <taxon>Dikarya</taxon>
        <taxon>Ascomycota</taxon>
        <taxon>Pezizomycotina</taxon>
        <taxon>Sordariomycetes</taxon>
        <taxon>Hypocreomycetidae</taxon>
        <taxon>Hypocreales</taxon>
        <taxon>Hypocreaceae</taxon>
        <taxon>Trichoderma</taxon>
    </lineage>
</organism>
<dbReference type="EMBL" id="JPDN02000078">
    <property type="protein sequence ID" value="PON20208.1"/>
    <property type="molecule type" value="Genomic_DNA"/>
</dbReference>
<accession>A0A2P4Z7D5</accession>
<dbReference type="PANTHER" id="PTHR47843">
    <property type="entry name" value="BTB DOMAIN-CONTAINING PROTEIN-RELATED"/>
    <property type="match status" value="1"/>
</dbReference>
<dbReference type="STRING" id="398673.A0A2P4Z7D5"/>
<evidence type="ECO:0000313" key="1">
    <source>
        <dbReference type="EMBL" id="PON20208.1"/>
    </source>
</evidence>
<comment type="caution">
    <text evidence="1">The sequence shown here is derived from an EMBL/GenBank/DDBJ whole genome shotgun (WGS) entry which is preliminary data.</text>
</comment>
<dbReference type="Gene3D" id="3.30.710.10">
    <property type="entry name" value="Potassium Channel Kv1.1, Chain A"/>
    <property type="match status" value="1"/>
</dbReference>
<dbReference type="AlphaFoldDB" id="A0A2P4Z7D5"/>
<protein>
    <submittedName>
        <fullName evidence="1">Uncharacterized protein</fullName>
    </submittedName>
</protein>
<dbReference type="CDD" id="cd18186">
    <property type="entry name" value="BTB_POZ_ZBTB_KLHL-like"/>
    <property type="match status" value="1"/>
</dbReference>
<dbReference type="PANTHER" id="PTHR47843:SF5">
    <property type="entry name" value="BTB_POZ DOMAIN PROTEIN"/>
    <property type="match status" value="1"/>
</dbReference>
<dbReference type="InterPro" id="IPR011333">
    <property type="entry name" value="SKP1/BTB/POZ_sf"/>
</dbReference>